<organism evidence="1 2">
    <name type="scientific">Araneus ventricosus</name>
    <name type="common">Orbweaver spider</name>
    <name type="synonym">Epeira ventricosa</name>
    <dbReference type="NCBI Taxonomy" id="182803"/>
    <lineage>
        <taxon>Eukaryota</taxon>
        <taxon>Metazoa</taxon>
        <taxon>Ecdysozoa</taxon>
        <taxon>Arthropoda</taxon>
        <taxon>Chelicerata</taxon>
        <taxon>Arachnida</taxon>
        <taxon>Araneae</taxon>
        <taxon>Araneomorphae</taxon>
        <taxon>Entelegynae</taxon>
        <taxon>Araneoidea</taxon>
        <taxon>Araneidae</taxon>
        <taxon>Araneus</taxon>
    </lineage>
</organism>
<comment type="caution">
    <text evidence="1">The sequence shown here is derived from an EMBL/GenBank/DDBJ whole genome shotgun (WGS) entry which is preliminary data.</text>
</comment>
<dbReference type="AlphaFoldDB" id="A0A4Y2AWM2"/>
<sequence length="102" mass="11850">MLSTDLATSVHTIGVNRHQSFQSHSLILYEKLGRFALNNSGHLRAKQHREHLRPNATSMPFLFHLPAKVTKRLRWLMGRSWLWVEGSRFETDYAVHLACIAR</sequence>
<protein>
    <submittedName>
        <fullName evidence="1">Uncharacterized protein</fullName>
    </submittedName>
</protein>
<proteinExistence type="predicted"/>
<name>A0A4Y2AWM2_ARAVE</name>
<gene>
    <name evidence="1" type="ORF">AVEN_196399_1</name>
</gene>
<dbReference type="EMBL" id="BGPR01000033">
    <property type="protein sequence ID" value="GBL83565.1"/>
    <property type="molecule type" value="Genomic_DNA"/>
</dbReference>
<keyword evidence="2" id="KW-1185">Reference proteome</keyword>
<reference evidence="1 2" key="1">
    <citation type="journal article" date="2019" name="Sci. Rep.">
        <title>Orb-weaving spider Araneus ventricosus genome elucidates the spidroin gene catalogue.</title>
        <authorList>
            <person name="Kono N."/>
            <person name="Nakamura H."/>
            <person name="Ohtoshi R."/>
            <person name="Moran D.A.P."/>
            <person name="Shinohara A."/>
            <person name="Yoshida Y."/>
            <person name="Fujiwara M."/>
            <person name="Mori M."/>
            <person name="Tomita M."/>
            <person name="Arakawa K."/>
        </authorList>
    </citation>
    <scope>NUCLEOTIDE SEQUENCE [LARGE SCALE GENOMIC DNA]</scope>
</reference>
<evidence type="ECO:0000313" key="1">
    <source>
        <dbReference type="EMBL" id="GBL83565.1"/>
    </source>
</evidence>
<dbReference type="Proteomes" id="UP000499080">
    <property type="component" value="Unassembled WGS sequence"/>
</dbReference>
<accession>A0A4Y2AWM2</accession>
<evidence type="ECO:0000313" key="2">
    <source>
        <dbReference type="Proteomes" id="UP000499080"/>
    </source>
</evidence>